<gene>
    <name evidence="8" type="primary">dapF</name>
    <name evidence="11" type="ORF">SAMN05421812_104563</name>
</gene>
<evidence type="ECO:0000256" key="10">
    <source>
        <dbReference type="SAM" id="MobiDB-lite"/>
    </source>
</evidence>
<dbReference type="Proteomes" id="UP000198362">
    <property type="component" value="Unassembled WGS sequence"/>
</dbReference>
<feature type="site" description="Could be important to modulate the pK values of the two catalytic cysteine residues" evidence="8">
    <location>
        <position position="370"/>
    </location>
</feature>
<dbReference type="EC" id="5.1.1.7" evidence="3 8"/>
<dbReference type="HAMAP" id="MF_00197">
    <property type="entry name" value="DAP_epimerase"/>
    <property type="match status" value="1"/>
</dbReference>
<feature type="active site" evidence="9">
    <location>
        <position position="97"/>
    </location>
</feature>
<keyword evidence="12" id="KW-1185">Reference proteome</keyword>
<evidence type="ECO:0000256" key="3">
    <source>
        <dbReference type="ARBA" id="ARBA00013080"/>
    </source>
</evidence>
<feature type="binding site" evidence="8">
    <location>
        <position position="27"/>
    </location>
    <ligand>
        <name>substrate</name>
    </ligand>
</feature>
<dbReference type="NCBIfam" id="TIGR00652">
    <property type="entry name" value="DapF"/>
    <property type="match status" value="1"/>
</dbReference>
<dbReference type="Gene3D" id="3.10.310.10">
    <property type="entry name" value="Diaminopimelate Epimerase, Chain A, domain 1"/>
    <property type="match status" value="3"/>
</dbReference>
<feature type="binding site" evidence="8">
    <location>
        <begin position="370"/>
        <end position="371"/>
    </location>
    <ligand>
        <name>substrate</name>
    </ligand>
</feature>
<feature type="binding site" evidence="8">
    <location>
        <begin position="98"/>
        <end position="99"/>
    </location>
    <ligand>
        <name>substrate</name>
    </ligand>
</feature>
<evidence type="ECO:0000256" key="6">
    <source>
        <dbReference type="ARBA" id="ARBA00023235"/>
    </source>
</evidence>
<keyword evidence="4 8" id="KW-0028">Amino-acid biosynthesis</keyword>
<dbReference type="AlphaFoldDB" id="A0A239LSP9"/>
<evidence type="ECO:0000256" key="1">
    <source>
        <dbReference type="ARBA" id="ARBA00005196"/>
    </source>
</evidence>
<comment type="subcellular location">
    <subcellularLocation>
        <location evidence="8">Cytoplasm</location>
    </subcellularLocation>
</comment>
<comment type="function">
    <text evidence="8">Catalyzes the stereoinversion of LL-2,6-diaminopimelate (L,L-DAP) to meso-diaminopimelate (meso-DAP), a precursor of L-lysine and an essential component of the bacterial peptidoglycan.</text>
</comment>
<name>A0A239LSP9_9ACTN</name>
<comment type="pathway">
    <text evidence="1 8">Amino-acid biosynthesis; L-lysine biosynthesis via DAP pathway; DL-2,6-diaminopimelate from LL-2,6-diaminopimelate: step 1/1.</text>
</comment>
<dbReference type="PANTHER" id="PTHR31689:SF0">
    <property type="entry name" value="DIAMINOPIMELATE EPIMERASE"/>
    <property type="match status" value="1"/>
</dbReference>
<dbReference type="GO" id="GO:0008837">
    <property type="term" value="F:diaminopimelate epimerase activity"/>
    <property type="evidence" value="ECO:0007669"/>
    <property type="project" value="UniProtKB-UniRule"/>
</dbReference>
<reference evidence="11 12" key="1">
    <citation type="submission" date="2017-06" db="EMBL/GenBank/DDBJ databases">
        <authorList>
            <person name="Kim H.J."/>
            <person name="Triplett B.A."/>
        </authorList>
    </citation>
    <scope>NUCLEOTIDE SEQUENCE [LARGE SCALE GENOMIC DNA]</scope>
    <source>
        <strain evidence="11 12">CGMCC 4.5593</strain>
    </source>
</reference>
<dbReference type="SUPFAM" id="SSF54506">
    <property type="entry name" value="Diaminopimelate epimerase-like"/>
    <property type="match status" value="3"/>
</dbReference>
<feature type="active site" description="Proton donor" evidence="8">
    <location>
        <position position="97"/>
    </location>
</feature>
<protein>
    <recommendedName>
        <fullName evidence="3 8">Diaminopimelate epimerase</fullName>
        <shortName evidence="8">DAP epimerase</shortName>
        <ecNumber evidence="3 8">5.1.1.7</ecNumber>
    </recommendedName>
    <alternativeName>
        <fullName evidence="8">PLP-independent amino acid racemase</fullName>
    </alternativeName>
</protein>
<feature type="site" description="Could be important to modulate the pK values of the two catalytic cysteine residues" evidence="8">
    <location>
        <position position="170"/>
    </location>
</feature>
<accession>A0A239LSP9</accession>
<sequence length="437" mass="45107">MMVGVSVGGRFDKGAVVRFVKGHGTGNDFVILPDPDGVLGLTPETVAALCDRRFGIGADGVLRVVRAAKHPHAVDLAGEAEWFMDYWNADGSIAEMCGNGVRVFARFLATEALVDGATFPIATRAGVVQATVTPTEVSVILPLPRVGPGSTATVNGLTFTGTSVDVGNPHLVCALPSGMSLGDLDLTTAPSYDRAAFPTGVNVEFVVPGGSESATFGHIAVDRRPGPDRGHIAVDSPPVDGPDRGHIAVDSPQADRREQGHIAVDSPPVDSPDRGHIAVDSPPVDRREQGHIAVDSPPAGRPERGHIAMDTPPADRREQGHIAVDSPPPTQPDRGHIAVDRRGGEFGHIAVDKRPVPVGVDAHVAMRVYERGSGETLSCGSGAIAVAAVALRDAGKQTGVVAVDVPGGRLTVALDGQTCVFTGPAVLVATGETLPTA</sequence>
<evidence type="ECO:0000256" key="2">
    <source>
        <dbReference type="ARBA" id="ARBA00010219"/>
    </source>
</evidence>
<dbReference type="UniPathway" id="UPA00034">
    <property type="reaction ID" value="UER00025"/>
</dbReference>
<feature type="active site" description="Proton acceptor" evidence="8">
    <location>
        <position position="379"/>
    </location>
</feature>
<proteinExistence type="inferred from homology"/>
<keyword evidence="6 8" id="KW-0413">Isomerase</keyword>
<evidence type="ECO:0000256" key="9">
    <source>
        <dbReference type="PROSITE-ProRule" id="PRU10125"/>
    </source>
</evidence>
<feature type="compositionally biased region" description="Basic and acidic residues" evidence="10">
    <location>
        <begin position="241"/>
        <end position="260"/>
    </location>
</feature>
<evidence type="ECO:0000313" key="12">
    <source>
        <dbReference type="Proteomes" id="UP000198362"/>
    </source>
</evidence>
<feature type="binding site" evidence="8">
    <location>
        <position position="168"/>
    </location>
    <ligand>
        <name>substrate</name>
    </ligand>
</feature>
<dbReference type="InterPro" id="IPR001653">
    <property type="entry name" value="DAP_epimerase_DapF"/>
</dbReference>
<evidence type="ECO:0000256" key="7">
    <source>
        <dbReference type="ARBA" id="ARBA00051712"/>
    </source>
</evidence>
<dbReference type="GO" id="GO:0009089">
    <property type="term" value="P:lysine biosynthetic process via diaminopimelate"/>
    <property type="evidence" value="ECO:0007669"/>
    <property type="project" value="UniProtKB-UniRule"/>
</dbReference>
<evidence type="ECO:0000256" key="8">
    <source>
        <dbReference type="HAMAP-Rule" id="MF_00197"/>
    </source>
</evidence>
<dbReference type="PROSITE" id="PS01326">
    <property type="entry name" value="DAP_EPIMERASE"/>
    <property type="match status" value="1"/>
</dbReference>
<comment type="catalytic activity">
    <reaction evidence="7 8">
        <text>(2S,6S)-2,6-diaminopimelate = meso-2,6-diaminopimelate</text>
        <dbReference type="Rhea" id="RHEA:15393"/>
        <dbReference type="ChEBI" id="CHEBI:57609"/>
        <dbReference type="ChEBI" id="CHEBI:57791"/>
        <dbReference type="EC" id="5.1.1.7"/>
    </reaction>
</comment>
<dbReference type="Pfam" id="PF01678">
    <property type="entry name" value="DAP_epimerase"/>
    <property type="match status" value="2"/>
</dbReference>
<evidence type="ECO:0000256" key="4">
    <source>
        <dbReference type="ARBA" id="ARBA00022605"/>
    </source>
</evidence>
<feature type="binding site" evidence="8">
    <location>
        <position position="88"/>
    </location>
    <ligand>
        <name>substrate</name>
    </ligand>
</feature>
<comment type="caution">
    <text evidence="8">Lacks conserved residue(s) required for the propagation of feature annotation.</text>
</comment>
<evidence type="ECO:0000256" key="5">
    <source>
        <dbReference type="ARBA" id="ARBA00023154"/>
    </source>
</evidence>
<keyword evidence="8" id="KW-0963">Cytoplasm</keyword>
<dbReference type="EMBL" id="FZPH01000004">
    <property type="protein sequence ID" value="SNT33471.1"/>
    <property type="molecule type" value="Genomic_DNA"/>
</dbReference>
<keyword evidence="5 8" id="KW-0457">Lysine biosynthesis</keyword>
<feature type="compositionally biased region" description="Basic and acidic residues" evidence="10">
    <location>
        <begin position="271"/>
        <end position="289"/>
    </location>
</feature>
<feature type="region of interest" description="Disordered" evidence="10">
    <location>
        <begin position="224"/>
        <end position="289"/>
    </location>
</feature>
<dbReference type="InterPro" id="IPR018510">
    <property type="entry name" value="DAP_epimerase_AS"/>
</dbReference>
<evidence type="ECO:0000313" key="11">
    <source>
        <dbReference type="EMBL" id="SNT33471.1"/>
    </source>
</evidence>
<comment type="similarity">
    <text evidence="2 8">Belongs to the diaminopimelate epimerase family.</text>
</comment>
<feature type="binding site" evidence="8">
    <location>
        <begin position="380"/>
        <end position="381"/>
    </location>
    <ligand>
        <name>substrate</name>
    </ligand>
</feature>
<dbReference type="PANTHER" id="PTHR31689">
    <property type="entry name" value="DIAMINOPIMELATE EPIMERASE, CHLOROPLASTIC"/>
    <property type="match status" value="1"/>
</dbReference>
<organism evidence="11 12">
    <name type="scientific">Asanoa hainanensis</name>
    <dbReference type="NCBI Taxonomy" id="560556"/>
    <lineage>
        <taxon>Bacteria</taxon>
        <taxon>Bacillati</taxon>
        <taxon>Actinomycetota</taxon>
        <taxon>Actinomycetes</taxon>
        <taxon>Micromonosporales</taxon>
        <taxon>Micromonosporaceae</taxon>
        <taxon>Asanoa</taxon>
    </lineage>
</organism>
<dbReference type="GO" id="GO:0005829">
    <property type="term" value="C:cytosol"/>
    <property type="evidence" value="ECO:0007669"/>
    <property type="project" value="TreeGrafter"/>
</dbReference>
<comment type="subunit">
    <text evidence="8">Homodimer.</text>
</comment>